<dbReference type="KEGG" id="pmw:B2K_39905"/>
<name>R9UQ17_9BACL</name>
<gene>
    <name evidence="1" type="ORF">B2K_39905</name>
</gene>
<dbReference type="Proteomes" id="UP000007392">
    <property type="component" value="Chromosome"/>
</dbReference>
<organism evidence="1 2">
    <name type="scientific">Paenibacillus mucilaginosus K02</name>
    <dbReference type="NCBI Taxonomy" id="997761"/>
    <lineage>
        <taxon>Bacteria</taxon>
        <taxon>Bacillati</taxon>
        <taxon>Bacillota</taxon>
        <taxon>Bacilli</taxon>
        <taxon>Bacillales</taxon>
        <taxon>Paenibacillaceae</taxon>
        <taxon>Paenibacillus</taxon>
    </lineage>
</organism>
<dbReference type="AlphaFoldDB" id="R9UQ17"/>
<evidence type="ECO:0000313" key="2">
    <source>
        <dbReference type="Proteomes" id="UP000007392"/>
    </source>
</evidence>
<proteinExistence type="predicted"/>
<protein>
    <submittedName>
        <fullName evidence="1">Uncharacterized protein</fullName>
    </submittedName>
</protein>
<dbReference type="HOGENOM" id="CLU_3383007_0_0_9"/>
<dbReference type="EMBL" id="CP003422">
    <property type="protein sequence ID" value="AGN70755.1"/>
    <property type="molecule type" value="Genomic_DNA"/>
</dbReference>
<accession>R9UQ17</accession>
<sequence length="33" mass="3667">MQAVMQEAAEEGRVKADEWQKTALDARLDAFTG</sequence>
<evidence type="ECO:0000313" key="1">
    <source>
        <dbReference type="EMBL" id="AGN70755.1"/>
    </source>
</evidence>
<reference evidence="1 2" key="1">
    <citation type="submission" date="2013-06" db="EMBL/GenBank/DDBJ databases">
        <title>Complete genome sequence of Paenibacillus mucilaginosus K02.</title>
        <authorList>
            <person name="Xiao B."/>
            <person name="Sun L."/>
            <person name="Xiao L."/>
            <person name="Lian B."/>
        </authorList>
    </citation>
    <scope>NUCLEOTIDE SEQUENCE [LARGE SCALE GENOMIC DNA]</scope>
    <source>
        <strain evidence="1 2">K02</strain>
    </source>
</reference>